<keyword evidence="3" id="KW-1003">Cell membrane</keyword>
<dbReference type="SUPFAM" id="SSF161098">
    <property type="entry name" value="MetI-like"/>
    <property type="match status" value="1"/>
</dbReference>
<protein>
    <submittedName>
        <fullName evidence="9">ABC transporter permease subunit</fullName>
    </submittedName>
</protein>
<dbReference type="Pfam" id="PF00528">
    <property type="entry name" value="BPD_transp_1"/>
    <property type="match status" value="1"/>
</dbReference>
<feature type="domain" description="ABC transmembrane type-1" evidence="8">
    <location>
        <begin position="117"/>
        <end position="307"/>
    </location>
</feature>
<dbReference type="AlphaFoldDB" id="A0A537K213"/>
<evidence type="ECO:0000256" key="3">
    <source>
        <dbReference type="ARBA" id="ARBA00022475"/>
    </source>
</evidence>
<keyword evidence="4 7" id="KW-0812">Transmembrane</keyword>
<dbReference type="InterPro" id="IPR000515">
    <property type="entry name" value="MetI-like"/>
</dbReference>
<gene>
    <name evidence="9" type="ORF">E6H00_08670</name>
</gene>
<organism evidence="9 10">
    <name type="scientific">Candidatus Segetimicrobium genomatis</name>
    <dbReference type="NCBI Taxonomy" id="2569760"/>
    <lineage>
        <taxon>Bacteria</taxon>
        <taxon>Bacillati</taxon>
        <taxon>Candidatus Sysuimicrobiota</taxon>
        <taxon>Candidatus Sysuimicrobiia</taxon>
        <taxon>Candidatus Sysuimicrobiales</taxon>
        <taxon>Candidatus Segetimicrobiaceae</taxon>
        <taxon>Candidatus Segetimicrobium</taxon>
    </lineage>
</organism>
<evidence type="ECO:0000256" key="7">
    <source>
        <dbReference type="RuleBase" id="RU363032"/>
    </source>
</evidence>
<dbReference type="GO" id="GO:0055085">
    <property type="term" value="P:transmembrane transport"/>
    <property type="evidence" value="ECO:0007669"/>
    <property type="project" value="InterPro"/>
</dbReference>
<feature type="transmembrane region" description="Helical" evidence="7">
    <location>
        <begin position="121"/>
        <end position="143"/>
    </location>
</feature>
<evidence type="ECO:0000256" key="1">
    <source>
        <dbReference type="ARBA" id="ARBA00004651"/>
    </source>
</evidence>
<dbReference type="InterPro" id="IPR050901">
    <property type="entry name" value="BP-dep_ABC_trans_perm"/>
</dbReference>
<comment type="caution">
    <text evidence="9">The sequence shown here is derived from an EMBL/GenBank/DDBJ whole genome shotgun (WGS) entry which is preliminary data.</text>
</comment>
<feature type="transmembrane region" description="Helical" evidence="7">
    <location>
        <begin position="286"/>
        <end position="308"/>
    </location>
</feature>
<evidence type="ECO:0000313" key="9">
    <source>
        <dbReference type="EMBL" id="TMI89815.1"/>
    </source>
</evidence>
<evidence type="ECO:0000313" key="10">
    <source>
        <dbReference type="Proteomes" id="UP000318509"/>
    </source>
</evidence>
<dbReference type="InterPro" id="IPR035906">
    <property type="entry name" value="MetI-like_sf"/>
</dbReference>
<comment type="similarity">
    <text evidence="7">Belongs to the binding-protein-dependent transport system permease family.</text>
</comment>
<feature type="transmembrane region" description="Helical" evidence="7">
    <location>
        <begin position="155"/>
        <end position="173"/>
    </location>
</feature>
<dbReference type="PROSITE" id="PS50928">
    <property type="entry name" value="ABC_TM1"/>
    <property type="match status" value="1"/>
</dbReference>
<reference evidence="9 10" key="1">
    <citation type="journal article" date="2019" name="Nat. Microbiol.">
        <title>Mediterranean grassland soil C-N compound turnover is dependent on rainfall and depth, and is mediated by genomically divergent microorganisms.</title>
        <authorList>
            <person name="Diamond S."/>
            <person name="Andeer P.F."/>
            <person name="Li Z."/>
            <person name="Crits-Christoph A."/>
            <person name="Burstein D."/>
            <person name="Anantharaman K."/>
            <person name="Lane K.R."/>
            <person name="Thomas B.C."/>
            <person name="Pan C."/>
            <person name="Northen T.R."/>
            <person name="Banfield J.F."/>
        </authorList>
    </citation>
    <scope>NUCLEOTIDE SEQUENCE [LARGE SCALE GENOMIC DNA]</scope>
    <source>
        <strain evidence="9">NP_3</strain>
    </source>
</reference>
<evidence type="ECO:0000256" key="4">
    <source>
        <dbReference type="ARBA" id="ARBA00022692"/>
    </source>
</evidence>
<feature type="transmembrane region" description="Helical" evidence="7">
    <location>
        <begin position="229"/>
        <end position="253"/>
    </location>
</feature>
<accession>A0A537K213</accession>
<dbReference type="GO" id="GO:0005886">
    <property type="term" value="C:plasma membrane"/>
    <property type="evidence" value="ECO:0007669"/>
    <property type="project" value="UniProtKB-SubCell"/>
</dbReference>
<evidence type="ECO:0000256" key="5">
    <source>
        <dbReference type="ARBA" id="ARBA00022989"/>
    </source>
</evidence>
<keyword evidence="6 7" id="KW-0472">Membrane</keyword>
<name>A0A537K213_9BACT</name>
<dbReference type="PANTHER" id="PTHR32243:SF18">
    <property type="entry name" value="INNER MEMBRANE ABC TRANSPORTER PERMEASE PROTEIN YCJP"/>
    <property type="match status" value="1"/>
</dbReference>
<sequence length="322" mass="35258">MEQGRGAVARPPSGPGRRPRCLLPALRAPGGGPGVRAQRGFHPVLHGALLALLAVYSIFPIYMVTIESLKSVDEDVFGSPFYVRHPSFEWYENLFERQEWVTHAALTTHTVPFLVWTKNTVIVFTAALAVILTTSLAAGYALGRLRLPGWRLWRRALFAAFLIPQTLLFLPLYSLVFRLHLDDRLGALVLTYPMLAIPFCVWLFSAYFQKLSPDIEESAYIEGADRFTAFLRIVLPMSWPVLVAAGLFALGVLSSDFILAGVFLPNQWHQTIAAGMSTMDISLEDLTVVSGVSMGGLPVLAIAALLAASYVRGLTAAMIEGA</sequence>
<feature type="transmembrane region" description="Helical" evidence="7">
    <location>
        <begin position="44"/>
        <end position="63"/>
    </location>
</feature>
<dbReference type="EMBL" id="VBAK01000118">
    <property type="protein sequence ID" value="TMI89815.1"/>
    <property type="molecule type" value="Genomic_DNA"/>
</dbReference>
<evidence type="ECO:0000256" key="2">
    <source>
        <dbReference type="ARBA" id="ARBA00022448"/>
    </source>
</evidence>
<dbReference type="CDD" id="cd06261">
    <property type="entry name" value="TM_PBP2"/>
    <property type="match status" value="1"/>
</dbReference>
<comment type="subcellular location">
    <subcellularLocation>
        <location evidence="1 7">Cell membrane</location>
        <topology evidence="1 7">Multi-pass membrane protein</topology>
    </subcellularLocation>
</comment>
<evidence type="ECO:0000256" key="6">
    <source>
        <dbReference type="ARBA" id="ARBA00023136"/>
    </source>
</evidence>
<evidence type="ECO:0000259" key="8">
    <source>
        <dbReference type="PROSITE" id="PS50928"/>
    </source>
</evidence>
<dbReference type="Proteomes" id="UP000318509">
    <property type="component" value="Unassembled WGS sequence"/>
</dbReference>
<keyword evidence="2 7" id="KW-0813">Transport</keyword>
<proteinExistence type="inferred from homology"/>
<feature type="transmembrane region" description="Helical" evidence="7">
    <location>
        <begin position="185"/>
        <end position="208"/>
    </location>
</feature>
<dbReference type="Gene3D" id="1.10.3720.10">
    <property type="entry name" value="MetI-like"/>
    <property type="match status" value="1"/>
</dbReference>
<keyword evidence="5 7" id="KW-1133">Transmembrane helix</keyword>
<dbReference type="PANTHER" id="PTHR32243">
    <property type="entry name" value="MALTOSE TRANSPORT SYSTEM PERMEASE-RELATED"/>
    <property type="match status" value="1"/>
</dbReference>